<feature type="signal peptide" evidence="1">
    <location>
        <begin position="1"/>
        <end position="26"/>
    </location>
</feature>
<dbReference type="Pfam" id="PF13472">
    <property type="entry name" value="Lipase_GDSL_2"/>
    <property type="match status" value="1"/>
</dbReference>
<dbReference type="InterPro" id="IPR013830">
    <property type="entry name" value="SGNH_hydro"/>
</dbReference>
<dbReference type="Proteomes" id="UP001220064">
    <property type="component" value="Chromosome"/>
</dbReference>
<dbReference type="EMBL" id="CP063189">
    <property type="protein sequence ID" value="WCZ33250.1"/>
    <property type="molecule type" value="Genomic_DNA"/>
</dbReference>
<name>A0ABY7U981_9CORY</name>
<accession>A0ABY7U981</accession>
<evidence type="ECO:0000259" key="2">
    <source>
        <dbReference type="Pfam" id="PF13472"/>
    </source>
</evidence>
<protein>
    <recommendedName>
        <fullName evidence="2">SGNH hydrolase-type esterase domain-containing protein</fullName>
    </recommendedName>
</protein>
<dbReference type="RefSeq" id="WP_022862951.1">
    <property type="nucleotide sequence ID" value="NZ_ATVG01000005.1"/>
</dbReference>
<evidence type="ECO:0000313" key="3">
    <source>
        <dbReference type="EMBL" id="WCZ33250.1"/>
    </source>
</evidence>
<feature type="chain" id="PRO_5046644304" description="SGNH hydrolase-type esterase domain-containing protein" evidence="1">
    <location>
        <begin position="27"/>
        <end position="279"/>
    </location>
</feature>
<evidence type="ECO:0000313" key="4">
    <source>
        <dbReference type="Proteomes" id="UP001220064"/>
    </source>
</evidence>
<reference evidence="3 4" key="1">
    <citation type="submission" date="2020-10" db="EMBL/GenBank/DDBJ databases">
        <title>Complete genome sequence of Corynebacterium massiliense DSM 45435, type strain of Corynebacterium massiliense.</title>
        <authorList>
            <person name="Busche T."/>
            <person name="Kalinowski J."/>
            <person name="Ruckert C."/>
        </authorList>
    </citation>
    <scope>NUCLEOTIDE SEQUENCE [LARGE SCALE GENOMIC DNA]</scope>
    <source>
        <strain evidence="3 4">DSM 45435</strain>
    </source>
</reference>
<dbReference type="Gene3D" id="3.40.50.1110">
    <property type="entry name" value="SGNH hydrolase"/>
    <property type="match status" value="2"/>
</dbReference>
<evidence type="ECO:0000256" key="1">
    <source>
        <dbReference type="SAM" id="SignalP"/>
    </source>
</evidence>
<gene>
    <name evidence="3" type="ORF">CMASS_09190</name>
</gene>
<dbReference type="InterPro" id="IPR036514">
    <property type="entry name" value="SGNH_hydro_sf"/>
</dbReference>
<feature type="domain" description="SGNH hydrolase-type esterase" evidence="2">
    <location>
        <begin position="35"/>
        <end position="270"/>
    </location>
</feature>
<dbReference type="SUPFAM" id="SSF52266">
    <property type="entry name" value="SGNH hydrolase"/>
    <property type="match status" value="1"/>
</dbReference>
<keyword evidence="4" id="KW-1185">Reference proteome</keyword>
<organism evidence="3 4">
    <name type="scientific">Corynebacterium massiliense DSM 45435</name>
    <dbReference type="NCBI Taxonomy" id="1121364"/>
    <lineage>
        <taxon>Bacteria</taxon>
        <taxon>Bacillati</taxon>
        <taxon>Actinomycetota</taxon>
        <taxon>Actinomycetes</taxon>
        <taxon>Mycobacteriales</taxon>
        <taxon>Corynebacteriaceae</taxon>
        <taxon>Corynebacterium</taxon>
    </lineage>
</organism>
<keyword evidence="1" id="KW-0732">Signal</keyword>
<sequence>MFKRARRIAVATAMAAGLVSAPHALAEEGQGNLVAIGDSITADPWVGDWAPYWVGQETEATKASPVGCPTSPNNYAKQAGQRLGLPVDDYSCTGLTVSSERNKLFKDHAAKAIEDGALNASTERVIITVGFNDSYSEKFGDGGQRIQHYIDEAAPVVEQNKAAAPNARIQMVGYPTISKDGNVCPLHVVDDKLVPAPPIHLPMVTDFENIAQDMQRGLAERTGTEFIDMKPSTEFNGMCGPDESREFAGVIDTTGPAFNLPFHANSRGHAHIADVIANS</sequence>
<proteinExistence type="predicted"/>